<proteinExistence type="predicted"/>
<evidence type="ECO:0000313" key="1">
    <source>
        <dbReference type="EMBL" id="KXH79712.1"/>
    </source>
</evidence>
<accession>A0A135W4Q5</accession>
<reference evidence="2" key="1">
    <citation type="submission" date="2015-12" db="EMBL/GenBank/DDBJ databases">
        <title>Genome sequence of a biocontrol rhizobacterium Chryseobacterium kwangjuense strain KJ1R5 isolated from pepper (Capsicum annuum L.).</title>
        <authorList>
            <person name="Jeong J.-J."/>
            <person name="Park H."/>
            <person name="Mannaa M."/>
            <person name="Sang M.K."/>
            <person name="Choi I.-G."/>
            <person name="Kim K.D."/>
        </authorList>
    </citation>
    <scope>NUCLEOTIDE SEQUENCE [LARGE SCALE GENOMIC DNA]</scope>
    <source>
        <strain evidence="2">KJ1R5</strain>
    </source>
</reference>
<dbReference type="AlphaFoldDB" id="A0A135W4Q5"/>
<dbReference type="OrthoDB" id="1098576at2"/>
<dbReference type="EMBL" id="LPUR01000018">
    <property type="protein sequence ID" value="KXH79712.1"/>
    <property type="molecule type" value="Genomic_DNA"/>
</dbReference>
<dbReference type="RefSeq" id="WP_062653448.1">
    <property type="nucleotide sequence ID" value="NZ_LPUR01000018.1"/>
</dbReference>
<comment type="caution">
    <text evidence="1">The sequence shown here is derived from an EMBL/GenBank/DDBJ whole genome shotgun (WGS) entry which is preliminary data.</text>
</comment>
<organism evidence="1 2">
    <name type="scientific">Chryseobacterium kwangjuense</name>
    <dbReference type="NCBI Taxonomy" id="267125"/>
    <lineage>
        <taxon>Bacteria</taxon>
        <taxon>Pseudomonadati</taxon>
        <taxon>Bacteroidota</taxon>
        <taxon>Flavobacteriia</taxon>
        <taxon>Flavobacteriales</taxon>
        <taxon>Weeksellaceae</taxon>
        <taxon>Chryseobacterium group</taxon>
        <taxon>Chryseobacterium</taxon>
    </lineage>
</organism>
<dbReference type="Proteomes" id="UP000070513">
    <property type="component" value="Unassembled WGS sequence"/>
</dbReference>
<evidence type="ECO:0008006" key="3">
    <source>
        <dbReference type="Google" id="ProtNLM"/>
    </source>
</evidence>
<evidence type="ECO:0000313" key="2">
    <source>
        <dbReference type="Proteomes" id="UP000070513"/>
    </source>
</evidence>
<protein>
    <recommendedName>
        <fullName evidence="3">Aspartyl protease</fullName>
    </recommendedName>
</protein>
<reference evidence="1 2" key="2">
    <citation type="journal article" date="2016" name="Genome Announc.">
        <title>Draft Genome Sequence of a Biocontrol Rhizobacterium, Chryseobacterium kwangjuense Strain KJ1R5, Isolated from Pepper (Capsicum annuum).</title>
        <authorList>
            <person name="Jeong J.J."/>
            <person name="Park H."/>
            <person name="Park B.H."/>
            <person name="Mannaa M."/>
            <person name="Sang M.K."/>
            <person name="Choi I.G."/>
            <person name="Kim K.D."/>
        </authorList>
    </citation>
    <scope>NUCLEOTIDE SEQUENCE [LARGE SCALE GENOMIC DNA]</scope>
    <source>
        <strain evidence="1 2">KJ1R5</strain>
    </source>
</reference>
<sequence length="323" mass="37507">MKKYFNIYIWIYPCAFFLFDCASQKKAMQQLENYNWFSFNWYSAAISGKKFDHLAILVPAKVNDLKANFILQFDLGSDATLLYGNVLNSYYSENEINNFLLKDRKGISDAGHISYDTDGLRIEMGDFIIKNPSFKENYGLSVARDSLYSSQAKNIGTLGADAFQDKILIIDYPNKKMCVLNELDDYLKKNTTFIQARSKNGRLHIPFTIKNKTYWFLFDTGASLFPINTNKGLWKELVERQIPLDTIEGNSWGEKVKFYGGPMKKTVYLNKYKLKNSFAWYNENKRLQDFNKSENIDGLTGNIYFIKNIIVLDFKSYKFGILK</sequence>
<name>A0A135W4Q5_9FLAO</name>
<gene>
    <name evidence="1" type="ORF">AU378_20350</name>
</gene>